<accession>A0A820GKM4</accession>
<dbReference type="EMBL" id="CAJOBE010027759">
    <property type="protein sequence ID" value="CAF4278742.1"/>
    <property type="molecule type" value="Genomic_DNA"/>
</dbReference>
<dbReference type="Proteomes" id="UP000663874">
    <property type="component" value="Unassembled WGS sequence"/>
</dbReference>
<sequence length="258" mass="30209">MSRQRRQRMTENYLVIWVDANINMKNEDCRHTLSQLRGIVNEVKLCITAEECITLLNENKEETSFIICSGKLGQVLVPTIHGMQNLDTIYIFSQNKELHEEWAKHWTKIKGVHKTIKSICKALQVAVKQCNQNNTVVSIISAGADGSSQNLNQLEPSFMYTQIFKEILLDMEHDHQAIKDLVAFCQEQYQDNTNELKLIDEFQRTYHPTLALWWYTRQCFTFKMLNRALRTLDGDIIIRMGFFLCDVHRQIEKLHSQQ</sequence>
<evidence type="ECO:0000313" key="1">
    <source>
        <dbReference type="EMBL" id="CAF4278742.1"/>
    </source>
</evidence>
<organism evidence="1 2">
    <name type="scientific">Rotaria sordida</name>
    <dbReference type="NCBI Taxonomy" id="392033"/>
    <lineage>
        <taxon>Eukaryota</taxon>
        <taxon>Metazoa</taxon>
        <taxon>Spiralia</taxon>
        <taxon>Gnathifera</taxon>
        <taxon>Rotifera</taxon>
        <taxon>Eurotatoria</taxon>
        <taxon>Bdelloidea</taxon>
        <taxon>Philodinida</taxon>
        <taxon>Philodinidae</taxon>
        <taxon>Rotaria</taxon>
    </lineage>
</organism>
<name>A0A820GKM4_9BILA</name>
<evidence type="ECO:0000313" key="2">
    <source>
        <dbReference type="Proteomes" id="UP000663874"/>
    </source>
</evidence>
<proteinExistence type="predicted"/>
<comment type="caution">
    <text evidence="1">The sequence shown here is derived from an EMBL/GenBank/DDBJ whole genome shotgun (WGS) entry which is preliminary data.</text>
</comment>
<dbReference type="AlphaFoldDB" id="A0A820GKM4"/>
<gene>
    <name evidence="1" type="ORF">FNK824_LOCUS39809</name>
</gene>
<protein>
    <submittedName>
        <fullName evidence="1">Uncharacterized protein</fullName>
    </submittedName>
</protein>
<reference evidence="1" key="1">
    <citation type="submission" date="2021-02" db="EMBL/GenBank/DDBJ databases">
        <authorList>
            <person name="Nowell W R."/>
        </authorList>
    </citation>
    <scope>NUCLEOTIDE SEQUENCE</scope>
</reference>
<feature type="non-terminal residue" evidence="1">
    <location>
        <position position="258"/>
    </location>
</feature>